<dbReference type="InterPro" id="IPR017907">
    <property type="entry name" value="Znf_RING_CS"/>
</dbReference>
<gene>
    <name evidence="7" type="primary">LOC120323271</name>
</gene>
<dbReference type="InParanoid" id="A0A7R5KAF1"/>
<keyword evidence="3" id="KW-0862">Zinc</keyword>
<keyword evidence="1" id="KW-0479">Metal-binding</keyword>
<dbReference type="InterPro" id="IPR001841">
    <property type="entry name" value="Znf_RING"/>
</dbReference>
<dbReference type="RefSeq" id="XP_039237375.1">
    <property type="nucleotide sequence ID" value="XM_039381441.1"/>
</dbReference>
<proteinExistence type="predicted"/>
<organism evidence="6 7">
    <name type="scientific">Pipra filicauda</name>
    <name type="common">Wire-tailed manakin</name>
    <dbReference type="NCBI Taxonomy" id="649802"/>
    <lineage>
        <taxon>Eukaryota</taxon>
        <taxon>Metazoa</taxon>
        <taxon>Chordata</taxon>
        <taxon>Craniata</taxon>
        <taxon>Vertebrata</taxon>
        <taxon>Euteleostomi</taxon>
        <taxon>Archelosauria</taxon>
        <taxon>Archosauria</taxon>
        <taxon>Dinosauria</taxon>
        <taxon>Saurischia</taxon>
        <taxon>Theropoda</taxon>
        <taxon>Coelurosauria</taxon>
        <taxon>Aves</taxon>
        <taxon>Neognathae</taxon>
        <taxon>Neoaves</taxon>
        <taxon>Telluraves</taxon>
        <taxon>Australaves</taxon>
        <taxon>Passeriformes</taxon>
        <taxon>Pipridae</taxon>
        <taxon>Pipra</taxon>
    </lineage>
</organism>
<evidence type="ECO:0000256" key="2">
    <source>
        <dbReference type="ARBA" id="ARBA00022771"/>
    </source>
</evidence>
<sequence>MAKVGAEARLKDELICPICLDIYRNPMSLGCGHSFCKECILCLFPTGPRPAMKTCLTYKPSLCQAHLSKHSTKNTQKKLRSGGALWCPGFG</sequence>
<accession>A0A7R5KAF1</accession>
<keyword evidence="6" id="KW-1185">Reference proteome</keyword>
<dbReference type="SMART" id="SM00184">
    <property type="entry name" value="RING"/>
    <property type="match status" value="1"/>
</dbReference>
<dbReference type="PROSITE" id="PS00518">
    <property type="entry name" value="ZF_RING_1"/>
    <property type="match status" value="1"/>
</dbReference>
<dbReference type="Proteomes" id="UP000504627">
    <property type="component" value="Unplaced"/>
</dbReference>
<dbReference type="InterPro" id="IPR027370">
    <property type="entry name" value="Znf-RING_euk"/>
</dbReference>
<dbReference type="Gene3D" id="3.30.40.10">
    <property type="entry name" value="Zinc/RING finger domain, C3HC4 (zinc finger)"/>
    <property type="match status" value="1"/>
</dbReference>
<dbReference type="SUPFAM" id="SSF57850">
    <property type="entry name" value="RING/U-box"/>
    <property type="match status" value="1"/>
</dbReference>
<dbReference type="PROSITE" id="PS50089">
    <property type="entry name" value="ZF_RING_2"/>
    <property type="match status" value="1"/>
</dbReference>
<dbReference type="PANTHER" id="PTHR25465">
    <property type="entry name" value="B-BOX DOMAIN CONTAINING"/>
    <property type="match status" value="1"/>
</dbReference>
<reference evidence="7" key="1">
    <citation type="submission" date="2025-08" db="UniProtKB">
        <authorList>
            <consortium name="RefSeq"/>
        </authorList>
    </citation>
    <scope>IDENTIFICATION</scope>
    <source>
        <tissue evidence="7">Muscle</tissue>
    </source>
</reference>
<evidence type="ECO:0000256" key="1">
    <source>
        <dbReference type="ARBA" id="ARBA00022723"/>
    </source>
</evidence>
<dbReference type="GeneID" id="120323271"/>
<evidence type="ECO:0000256" key="4">
    <source>
        <dbReference type="PROSITE-ProRule" id="PRU00175"/>
    </source>
</evidence>
<dbReference type="AlphaFoldDB" id="A0A7R5KAF1"/>
<keyword evidence="2 4" id="KW-0863">Zinc-finger</keyword>
<name>A0A7R5KAF1_9PASS</name>
<dbReference type="InterPro" id="IPR051051">
    <property type="entry name" value="E3_ubiq-ligase_TRIM/RNF"/>
</dbReference>
<protein>
    <submittedName>
        <fullName evidence="7">E3 ubiquitin-protein ligase TRIM31-like</fullName>
    </submittedName>
</protein>
<evidence type="ECO:0000259" key="5">
    <source>
        <dbReference type="PROSITE" id="PS50089"/>
    </source>
</evidence>
<dbReference type="PANTHER" id="PTHR25465:SF14">
    <property type="entry name" value="E3 UBIQUITIN-PROTEIN LIGASE TRIM65"/>
    <property type="match status" value="1"/>
</dbReference>
<evidence type="ECO:0000313" key="6">
    <source>
        <dbReference type="Proteomes" id="UP000504627"/>
    </source>
</evidence>
<dbReference type="Pfam" id="PF13445">
    <property type="entry name" value="zf-RING_UBOX"/>
    <property type="match status" value="1"/>
</dbReference>
<feature type="domain" description="RING-type" evidence="5">
    <location>
        <begin position="16"/>
        <end position="55"/>
    </location>
</feature>
<evidence type="ECO:0000256" key="3">
    <source>
        <dbReference type="ARBA" id="ARBA00022833"/>
    </source>
</evidence>
<dbReference type="GO" id="GO:0008270">
    <property type="term" value="F:zinc ion binding"/>
    <property type="evidence" value="ECO:0007669"/>
    <property type="project" value="UniProtKB-KW"/>
</dbReference>
<evidence type="ECO:0000313" key="7">
    <source>
        <dbReference type="RefSeq" id="XP_039237375.1"/>
    </source>
</evidence>
<dbReference type="InterPro" id="IPR013083">
    <property type="entry name" value="Znf_RING/FYVE/PHD"/>
</dbReference>